<comment type="function">
    <text evidence="9">Acts as a magnesium transporter.</text>
</comment>
<dbReference type="PATRIC" id="fig|1354264.4.peg.1632"/>
<dbReference type="InterPro" id="IPR038076">
    <property type="entry name" value="MgtE_N_sf"/>
</dbReference>
<dbReference type="AlphaFoldDB" id="A0A1B7K348"/>
<dbReference type="GO" id="GO:0015095">
    <property type="term" value="F:magnesium ion transmembrane transporter activity"/>
    <property type="evidence" value="ECO:0007669"/>
    <property type="project" value="UniProtKB-UniRule"/>
</dbReference>
<evidence type="ECO:0000256" key="7">
    <source>
        <dbReference type="ARBA" id="ARBA00023136"/>
    </source>
</evidence>
<evidence type="ECO:0000256" key="3">
    <source>
        <dbReference type="ARBA" id="ARBA00022448"/>
    </source>
</evidence>
<evidence type="ECO:0000256" key="9">
    <source>
        <dbReference type="RuleBase" id="RU362011"/>
    </source>
</evidence>
<dbReference type="InterPro" id="IPR006667">
    <property type="entry name" value="SLC41_membr_dom"/>
</dbReference>
<name>A0A1B7K348_9ENTR</name>
<keyword evidence="8" id="KW-0129">CBS domain</keyword>
<feature type="transmembrane region" description="Helical" evidence="9">
    <location>
        <begin position="391"/>
        <end position="411"/>
    </location>
</feature>
<comment type="subcellular location">
    <subcellularLocation>
        <location evidence="9">Cell membrane</location>
        <topology evidence="9">Multi-pass membrane protein</topology>
    </subcellularLocation>
    <subcellularLocation>
        <location evidence="1">Membrane</location>
        <topology evidence="1">Multi-pass membrane protein</topology>
    </subcellularLocation>
</comment>
<feature type="transmembrane region" description="Helical" evidence="9">
    <location>
        <begin position="455"/>
        <end position="477"/>
    </location>
</feature>
<dbReference type="Gene3D" id="3.10.580.10">
    <property type="entry name" value="CBS-domain"/>
    <property type="match status" value="1"/>
</dbReference>
<keyword evidence="9" id="KW-1003">Cell membrane</keyword>
<keyword evidence="5 9" id="KW-0460">Magnesium</keyword>
<dbReference type="InterPro" id="IPR006668">
    <property type="entry name" value="Mg_transptr_MgtE_intracell_dom"/>
</dbReference>
<dbReference type="Gene3D" id="1.10.357.20">
    <property type="entry name" value="SLC41 divalent cation transporters, integral membrane domain"/>
    <property type="match status" value="1"/>
</dbReference>
<keyword evidence="3 9" id="KW-0813">Transport</keyword>
<dbReference type="GO" id="GO:0005886">
    <property type="term" value="C:plasma membrane"/>
    <property type="evidence" value="ECO:0007669"/>
    <property type="project" value="UniProtKB-SubCell"/>
</dbReference>
<comment type="caution">
    <text evidence="9">Lacks conserved residue(s) required for the propagation of feature annotation.</text>
</comment>
<dbReference type="InterPro" id="IPR000644">
    <property type="entry name" value="CBS_dom"/>
</dbReference>
<evidence type="ECO:0000256" key="4">
    <source>
        <dbReference type="ARBA" id="ARBA00022692"/>
    </source>
</evidence>
<dbReference type="SUPFAM" id="SSF54631">
    <property type="entry name" value="CBS-domain pair"/>
    <property type="match status" value="1"/>
</dbReference>
<dbReference type="SUPFAM" id="SSF158791">
    <property type="entry name" value="MgtE N-terminal domain-like"/>
    <property type="match status" value="1"/>
</dbReference>
<accession>A0A1B7K348</accession>
<keyword evidence="4 9" id="KW-0812">Transmembrane</keyword>
<organism evidence="11 12">
    <name type="scientific">Kluyvera georgiana ATCC 51603</name>
    <dbReference type="NCBI Taxonomy" id="1354264"/>
    <lineage>
        <taxon>Bacteria</taxon>
        <taxon>Pseudomonadati</taxon>
        <taxon>Pseudomonadota</taxon>
        <taxon>Gammaproteobacteria</taxon>
        <taxon>Enterobacterales</taxon>
        <taxon>Enterobacteriaceae</taxon>
        <taxon>Kluyvera</taxon>
    </lineage>
</organism>
<comment type="similarity">
    <text evidence="2 9">Belongs to the SLC41A transporter family.</text>
</comment>
<comment type="subunit">
    <text evidence="9">Homodimer.</text>
</comment>
<dbReference type="EMBL" id="LXEU01000037">
    <property type="protein sequence ID" value="OAT54572.1"/>
    <property type="molecule type" value="Genomic_DNA"/>
</dbReference>
<evidence type="ECO:0000256" key="2">
    <source>
        <dbReference type="ARBA" id="ARBA00009749"/>
    </source>
</evidence>
<reference evidence="11 12" key="1">
    <citation type="submission" date="2016-04" db="EMBL/GenBank/DDBJ databases">
        <title>ATOL: Assembling a taxonomically balanced genome-scale reconstruction of the evolutionary history of the Enterobacteriaceae.</title>
        <authorList>
            <person name="Plunkett G.III."/>
            <person name="Neeno-Eckwall E.C."/>
            <person name="Glasner J.D."/>
            <person name="Perna N.T."/>
        </authorList>
    </citation>
    <scope>NUCLEOTIDE SEQUENCE [LARGE SCALE GENOMIC DNA]</scope>
    <source>
        <strain evidence="11 12">ATCC 51603</strain>
    </source>
</reference>
<dbReference type="CDD" id="cd04606">
    <property type="entry name" value="CBS_pair_Mg_transporter"/>
    <property type="match status" value="1"/>
</dbReference>
<keyword evidence="7 9" id="KW-0472">Membrane</keyword>
<keyword evidence="6 9" id="KW-1133">Transmembrane helix</keyword>
<dbReference type="NCBIfam" id="TIGR00400">
    <property type="entry name" value="mgtE"/>
    <property type="match status" value="1"/>
</dbReference>
<evidence type="ECO:0000256" key="1">
    <source>
        <dbReference type="ARBA" id="ARBA00004141"/>
    </source>
</evidence>
<dbReference type="InterPro" id="IPR046342">
    <property type="entry name" value="CBS_dom_sf"/>
</dbReference>
<protein>
    <recommendedName>
        <fullName evidence="9">Magnesium transporter MgtE</fullName>
    </recommendedName>
</protein>
<keyword evidence="12" id="KW-1185">Reference proteome</keyword>
<evidence type="ECO:0000313" key="11">
    <source>
        <dbReference type="EMBL" id="OAT54572.1"/>
    </source>
</evidence>
<evidence type="ECO:0000259" key="10">
    <source>
        <dbReference type="PROSITE" id="PS51371"/>
    </source>
</evidence>
<dbReference type="Gene3D" id="1.25.60.10">
    <property type="entry name" value="MgtE N-terminal domain-like"/>
    <property type="match status" value="1"/>
</dbReference>
<dbReference type="Pfam" id="PF00571">
    <property type="entry name" value="CBS"/>
    <property type="match status" value="1"/>
</dbReference>
<evidence type="ECO:0000256" key="8">
    <source>
        <dbReference type="PROSITE-ProRule" id="PRU00703"/>
    </source>
</evidence>
<dbReference type="PROSITE" id="PS51371">
    <property type="entry name" value="CBS"/>
    <property type="match status" value="1"/>
</dbReference>
<evidence type="ECO:0000256" key="5">
    <source>
        <dbReference type="ARBA" id="ARBA00022842"/>
    </source>
</evidence>
<dbReference type="PANTHER" id="PTHR43773">
    <property type="entry name" value="MAGNESIUM TRANSPORTER MGTE"/>
    <property type="match status" value="1"/>
</dbReference>
<comment type="caution">
    <text evidence="11">The sequence shown here is derived from an EMBL/GenBank/DDBJ whole genome shotgun (WGS) entry which is preliminary data.</text>
</comment>
<feature type="transmembrane region" description="Helical" evidence="9">
    <location>
        <begin position="417"/>
        <end position="443"/>
    </location>
</feature>
<dbReference type="Pfam" id="PF01769">
    <property type="entry name" value="MgtE"/>
    <property type="match status" value="1"/>
</dbReference>
<gene>
    <name evidence="11" type="ORF">M989_01569</name>
</gene>
<evidence type="ECO:0000313" key="12">
    <source>
        <dbReference type="Proteomes" id="UP000078386"/>
    </source>
</evidence>
<dbReference type="RefSeq" id="WP_064544021.1">
    <property type="nucleotide sequence ID" value="NZ_LXEU01000037.1"/>
</dbReference>
<evidence type="ECO:0000256" key="6">
    <source>
        <dbReference type="ARBA" id="ARBA00022989"/>
    </source>
</evidence>
<proteinExistence type="inferred from homology"/>
<dbReference type="SUPFAM" id="SSF161093">
    <property type="entry name" value="MgtE membrane domain-like"/>
    <property type="match status" value="1"/>
</dbReference>
<keyword evidence="9" id="KW-0479">Metal-binding</keyword>
<sequence length="478" mass="52898">MSLLKKNSARLRDEERQRLIWLLTTDKAVTSALLGKLTLAEQYDEGTLVDDLAEVGSLVAHLPPPDLADTLEALPSEERHALWNMVEDDRRGKVLLEASENVWDDLIEDMSDRALLDALQTLDIDEQIYLVQHLPRDLTGRLLASMSPEERARVRQVMNYAHEQVGSIMEFEVITIRPDVTLASVQRFLRRLGKMPENTDKLFVIQRDQTLIGELELKTILLNSADKLVHEVMESDPVAFHPEEKSEIVARTFERDNLISAAVIDSQGKLMGRLTIDEIVDVVYEETDSDLRRMGGLSSEEDVFAPVTKAVKTRWAWLAINLCTAFIASRVIDGFEHTISQLVALASLMPIVAGIGGNTGNQTITMIVRALALQHIQPGNFSFLILREMGVALINGIVWGGIMGTVTWLLYDDLALGGVMTLAMILNLLVASIMGVLIPMIMAKLGRDPAVGSSVMITAITDTGGFFIFLGLATVFLL</sequence>
<dbReference type="PANTHER" id="PTHR43773:SF1">
    <property type="entry name" value="MAGNESIUM TRANSPORTER MGTE"/>
    <property type="match status" value="1"/>
</dbReference>
<dbReference type="SMART" id="SM00924">
    <property type="entry name" value="MgtE_N"/>
    <property type="match status" value="1"/>
</dbReference>
<feature type="domain" description="CBS" evidence="10">
    <location>
        <begin position="233"/>
        <end position="289"/>
    </location>
</feature>
<dbReference type="GO" id="GO:0046872">
    <property type="term" value="F:metal ion binding"/>
    <property type="evidence" value="ECO:0007669"/>
    <property type="project" value="UniProtKB-KW"/>
</dbReference>
<dbReference type="InterPro" id="IPR036739">
    <property type="entry name" value="SLC41_membr_dom_sf"/>
</dbReference>
<dbReference type="Proteomes" id="UP000078386">
    <property type="component" value="Unassembled WGS sequence"/>
</dbReference>
<dbReference type="InterPro" id="IPR006669">
    <property type="entry name" value="MgtE_transporter"/>
</dbReference>
<dbReference type="Pfam" id="PF03448">
    <property type="entry name" value="MgtE_N"/>
    <property type="match status" value="1"/>
</dbReference>